<sequence>MKRRTGKRALAAALAIGVGAALVGCSGGGGSADKGVSLEGGEYSGPDVTISFWNGWTGGAAPVLVPKLIKQFNDEHKNITVKDVPMEWADISAKMPLAIKAGKGPDVSVAHGDDLATYAAQGLVLPVDDIVKTLGYKAEDFPSGLFDASVYNGSQYAIPWSVTPLGLYANTTVLKEAGLDPENLPTDKDSYLKALDKLKAAGVQGEWVDGYVFTGTFEFESLLWQFGGDLYNEDVSKATFNSDAGVQALTWMVDLVKKGYSPKNVAQDGNINALIGGKTAFNWNGVWQTTNAALDKIEWKAAVVPQIGTEKAVWSSSTHWIFLNNKGQDKNKTAAAATFVKWMNDNSSGWAATGELPAKNSVREDPALLKQYPNLEPFMKELEYAHYETVSPGINGANALITTAVNEAVLLKKSPKQALDDAAAQADKILQQNKKQYGG</sequence>
<comment type="caution">
    <text evidence="2">The sequence shown here is derived from an EMBL/GenBank/DDBJ whole genome shotgun (WGS) entry which is preliminary data.</text>
</comment>
<dbReference type="CDD" id="cd14748">
    <property type="entry name" value="PBP2_UgpB"/>
    <property type="match status" value="1"/>
</dbReference>
<protein>
    <submittedName>
        <fullName evidence="2">ABC transporter substrate-binding protein</fullName>
    </submittedName>
</protein>
<keyword evidence="3" id="KW-1185">Reference proteome</keyword>
<dbReference type="InterPro" id="IPR006059">
    <property type="entry name" value="SBP"/>
</dbReference>
<evidence type="ECO:0000313" key="3">
    <source>
        <dbReference type="Proteomes" id="UP000279859"/>
    </source>
</evidence>
<organism evidence="2 3">
    <name type="scientific">Cryobacterium tepidiphilum</name>
    <dbReference type="NCBI Taxonomy" id="2486026"/>
    <lineage>
        <taxon>Bacteria</taxon>
        <taxon>Bacillati</taxon>
        <taxon>Actinomycetota</taxon>
        <taxon>Actinomycetes</taxon>
        <taxon>Micrococcales</taxon>
        <taxon>Microbacteriaceae</taxon>
        <taxon>Cryobacterium</taxon>
    </lineage>
</organism>
<name>A0A3M8LPG2_9MICO</name>
<dbReference type="Pfam" id="PF13416">
    <property type="entry name" value="SBP_bac_8"/>
    <property type="match status" value="1"/>
</dbReference>
<dbReference type="SUPFAM" id="SSF53850">
    <property type="entry name" value="Periplasmic binding protein-like II"/>
    <property type="match status" value="1"/>
</dbReference>
<evidence type="ECO:0000256" key="1">
    <source>
        <dbReference type="SAM" id="SignalP"/>
    </source>
</evidence>
<keyword evidence="1" id="KW-0732">Signal</keyword>
<feature type="signal peptide" evidence="1">
    <location>
        <begin position="1"/>
        <end position="20"/>
    </location>
</feature>
<dbReference type="RefSeq" id="WP_123044293.1">
    <property type="nucleotide sequence ID" value="NZ_RDSR01000001.1"/>
</dbReference>
<dbReference type="OrthoDB" id="2510110at2"/>
<dbReference type="PANTHER" id="PTHR43649">
    <property type="entry name" value="ARABINOSE-BINDING PROTEIN-RELATED"/>
    <property type="match status" value="1"/>
</dbReference>
<feature type="chain" id="PRO_5039355589" evidence="1">
    <location>
        <begin position="21"/>
        <end position="439"/>
    </location>
</feature>
<dbReference type="PANTHER" id="PTHR43649:SF12">
    <property type="entry name" value="DIACETYLCHITOBIOSE BINDING PROTEIN DASA"/>
    <property type="match status" value="1"/>
</dbReference>
<reference evidence="2 3" key="1">
    <citation type="submission" date="2018-11" db="EMBL/GenBank/DDBJ databases">
        <title>Cryobacterium sp. nov., isolated from rhizosphere soil of lettuce.</title>
        <authorList>
            <person name="Wang Y."/>
        </authorList>
    </citation>
    <scope>NUCLEOTIDE SEQUENCE [LARGE SCALE GENOMIC DNA]</scope>
    <source>
        <strain evidence="2 3">NEAU-85</strain>
    </source>
</reference>
<dbReference type="Gene3D" id="3.40.190.10">
    <property type="entry name" value="Periplasmic binding protein-like II"/>
    <property type="match status" value="1"/>
</dbReference>
<gene>
    <name evidence="2" type="ORF">EEJ31_00295</name>
</gene>
<dbReference type="InterPro" id="IPR050490">
    <property type="entry name" value="Bact_solute-bd_prot1"/>
</dbReference>
<proteinExistence type="predicted"/>
<dbReference type="PROSITE" id="PS51257">
    <property type="entry name" value="PROKAR_LIPOPROTEIN"/>
    <property type="match status" value="1"/>
</dbReference>
<evidence type="ECO:0000313" key="2">
    <source>
        <dbReference type="EMBL" id="RNE67261.1"/>
    </source>
</evidence>
<dbReference type="Proteomes" id="UP000279859">
    <property type="component" value="Unassembled WGS sequence"/>
</dbReference>
<accession>A0A3M8LPG2</accession>
<dbReference type="AlphaFoldDB" id="A0A3M8LPG2"/>
<dbReference type="EMBL" id="RDSR01000001">
    <property type="protein sequence ID" value="RNE67261.1"/>
    <property type="molecule type" value="Genomic_DNA"/>
</dbReference>